<dbReference type="SUPFAM" id="SSF111369">
    <property type="entry name" value="HlyD-like secretion proteins"/>
    <property type="match status" value="1"/>
</dbReference>
<sequence>MTHPPSRYPRWFKWALLALLVAAIAVGVARALQKRATQRESAQAAAATLQQPPTYELAAGDTVAVQTLDLVQAVNVSGALKAVQTAAIKARVAGEVQGLTKREGEAVRAGEVLARIDSTEAQARVRQALEQARSAEAQVAIARRNLDNNQALVKQGFISATALDTTTANLNAAEASHRAALAALDIARKGLDDTSLRSPLTGQIAARLVQNGERVGVDARVLEVVDLSAFEVEAALTPADAAAVQAGQPARLTVEGLAQPVPATVTRINPSVQAGSRSVLVYLHVPAVAGMRQGLFVQGQIETLKLRAAALPLSTVRNDQPTPYVQALRQASEKQQVVHVPVRLERQASLDGEPMLVVQDQPGLQVGDQVLRAGVGAIRNGVTVRLGTPR</sequence>
<dbReference type="Gene3D" id="2.40.50.100">
    <property type="match status" value="1"/>
</dbReference>
<dbReference type="RefSeq" id="WP_284309081.1">
    <property type="nucleotide sequence ID" value="NZ_BSPB01000053.1"/>
</dbReference>
<keyword evidence="2" id="KW-0175">Coiled coil</keyword>
<accession>A0ABQ6C933</accession>
<evidence type="ECO:0000256" key="1">
    <source>
        <dbReference type="ARBA" id="ARBA00009477"/>
    </source>
</evidence>
<evidence type="ECO:0000313" key="4">
    <source>
        <dbReference type="EMBL" id="GLS16339.1"/>
    </source>
</evidence>
<name>A0ABQ6C933_9BURK</name>
<comment type="caution">
    <text evidence="4">The sequence shown here is derived from an EMBL/GenBank/DDBJ whole genome shotgun (WGS) entry which is preliminary data.</text>
</comment>
<dbReference type="Gene3D" id="1.10.287.470">
    <property type="entry name" value="Helix hairpin bin"/>
    <property type="match status" value="1"/>
</dbReference>
<gene>
    <name evidence="4" type="primary">nolF</name>
    <name evidence="4" type="ORF">GCM10007935_37790</name>
</gene>
<dbReference type="Gene3D" id="2.40.420.20">
    <property type="match status" value="1"/>
</dbReference>
<dbReference type="InterPro" id="IPR058647">
    <property type="entry name" value="BSH_CzcB-like"/>
</dbReference>
<dbReference type="Proteomes" id="UP001156903">
    <property type="component" value="Unassembled WGS sequence"/>
</dbReference>
<feature type="domain" description="CzcB-like barrel-sandwich hybrid" evidence="3">
    <location>
        <begin position="84"/>
        <end position="226"/>
    </location>
</feature>
<evidence type="ECO:0000256" key="2">
    <source>
        <dbReference type="SAM" id="Coils"/>
    </source>
</evidence>
<dbReference type="Pfam" id="PF25973">
    <property type="entry name" value="BSH_CzcB"/>
    <property type="match status" value="1"/>
</dbReference>
<evidence type="ECO:0000313" key="5">
    <source>
        <dbReference type="Proteomes" id="UP001156903"/>
    </source>
</evidence>
<evidence type="ECO:0000259" key="3">
    <source>
        <dbReference type="Pfam" id="PF25973"/>
    </source>
</evidence>
<dbReference type="EMBL" id="BSPB01000053">
    <property type="protein sequence ID" value="GLS16339.1"/>
    <property type="molecule type" value="Genomic_DNA"/>
</dbReference>
<dbReference type="PANTHER" id="PTHR30469">
    <property type="entry name" value="MULTIDRUG RESISTANCE PROTEIN MDTA"/>
    <property type="match status" value="1"/>
</dbReference>
<reference evidence="5" key="1">
    <citation type="journal article" date="2019" name="Int. J. Syst. Evol. Microbiol.">
        <title>The Global Catalogue of Microorganisms (GCM) 10K type strain sequencing project: providing services to taxonomists for standard genome sequencing and annotation.</title>
        <authorList>
            <consortium name="The Broad Institute Genomics Platform"/>
            <consortium name="The Broad Institute Genome Sequencing Center for Infectious Disease"/>
            <person name="Wu L."/>
            <person name="Ma J."/>
        </authorList>
    </citation>
    <scope>NUCLEOTIDE SEQUENCE [LARGE SCALE GENOMIC DNA]</scope>
    <source>
        <strain evidence="5">NBRC 109341</strain>
    </source>
</reference>
<protein>
    <submittedName>
        <fullName evidence="4">NolF secretion protein</fullName>
    </submittedName>
</protein>
<organism evidence="4 5">
    <name type="scientific">Hydrogenophaga electricum</name>
    <dbReference type="NCBI Taxonomy" id="1230953"/>
    <lineage>
        <taxon>Bacteria</taxon>
        <taxon>Pseudomonadati</taxon>
        <taxon>Pseudomonadota</taxon>
        <taxon>Betaproteobacteria</taxon>
        <taxon>Burkholderiales</taxon>
        <taxon>Comamonadaceae</taxon>
        <taxon>Hydrogenophaga</taxon>
    </lineage>
</organism>
<proteinExistence type="inferred from homology"/>
<feature type="coiled-coil region" evidence="2">
    <location>
        <begin position="118"/>
        <end position="152"/>
    </location>
</feature>
<dbReference type="Gene3D" id="2.40.30.170">
    <property type="match status" value="1"/>
</dbReference>
<dbReference type="PANTHER" id="PTHR30469:SF15">
    <property type="entry name" value="HLYD FAMILY OF SECRETION PROTEINS"/>
    <property type="match status" value="1"/>
</dbReference>
<dbReference type="NCBIfam" id="TIGR01730">
    <property type="entry name" value="RND_mfp"/>
    <property type="match status" value="1"/>
</dbReference>
<comment type="similarity">
    <text evidence="1">Belongs to the membrane fusion protein (MFP) (TC 8.A.1) family.</text>
</comment>
<dbReference type="InterPro" id="IPR006143">
    <property type="entry name" value="RND_pump_MFP"/>
</dbReference>
<keyword evidence="5" id="KW-1185">Reference proteome</keyword>